<keyword evidence="4" id="KW-1185">Reference proteome</keyword>
<dbReference type="OrthoDB" id="2484260at2759"/>
<dbReference type="Proteomes" id="UP000789396">
    <property type="component" value="Unassembled WGS sequence"/>
</dbReference>
<feature type="region of interest" description="Disordered" evidence="2">
    <location>
        <begin position="110"/>
        <end position="131"/>
    </location>
</feature>
<dbReference type="EMBL" id="CAJVPZ010080010">
    <property type="protein sequence ID" value="CAG8807394.1"/>
    <property type="molecule type" value="Genomic_DNA"/>
</dbReference>
<comment type="caution">
    <text evidence="3">The sequence shown here is derived from an EMBL/GenBank/DDBJ whole genome shotgun (WGS) entry which is preliminary data.</text>
</comment>
<dbReference type="Gene3D" id="6.10.250.3110">
    <property type="match status" value="1"/>
</dbReference>
<evidence type="ECO:0000313" key="3">
    <source>
        <dbReference type="EMBL" id="CAG8807394.1"/>
    </source>
</evidence>
<feature type="compositionally biased region" description="Basic and acidic residues" evidence="2">
    <location>
        <begin position="112"/>
        <end position="131"/>
    </location>
</feature>
<keyword evidence="1" id="KW-0175">Coiled coil</keyword>
<reference evidence="3" key="1">
    <citation type="submission" date="2021-06" db="EMBL/GenBank/DDBJ databases">
        <authorList>
            <person name="Kallberg Y."/>
            <person name="Tangrot J."/>
            <person name="Rosling A."/>
        </authorList>
    </citation>
    <scope>NUCLEOTIDE SEQUENCE</scope>
    <source>
        <strain evidence="3">IN212</strain>
    </source>
</reference>
<dbReference type="AlphaFoldDB" id="A0A9N9K2G5"/>
<protein>
    <submittedName>
        <fullName evidence="3">17334_t:CDS:1</fullName>
    </submittedName>
</protein>
<evidence type="ECO:0000256" key="1">
    <source>
        <dbReference type="SAM" id="Coils"/>
    </source>
</evidence>
<evidence type="ECO:0000313" key="4">
    <source>
        <dbReference type="Proteomes" id="UP000789396"/>
    </source>
</evidence>
<feature type="non-terminal residue" evidence="3">
    <location>
        <position position="1"/>
    </location>
</feature>
<gene>
    <name evidence="3" type="ORF">RFULGI_LOCUS18385</name>
</gene>
<proteinExistence type="predicted"/>
<evidence type="ECO:0000256" key="2">
    <source>
        <dbReference type="SAM" id="MobiDB-lite"/>
    </source>
</evidence>
<sequence length="131" mass="15287">MAENNNKKVLPLPNQSGQLNRIQEEFNRLTDEIKRLKKENDELKKNNSSEILKKIKQQAEEYLTSLKAEYNKNATLDQKMNDLVKTYKEVGKLGIIALKDENKTLKQQLENCNKEKEPLKNTNDSLKKQLE</sequence>
<organism evidence="3 4">
    <name type="scientific">Racocetra fulgida</name>
    <dbReference type="NCBI Taxonomy" id="60492"/>
    <lineage>
        <taxon>Eukaryota</taxon>
        <taxon>Fungi</taxon>
        <taxon>Fungi incertae sedis</taxon>
        <taxon>Mucoromycota</taxon>
        <taxon>Glomeromycotina</taxon>
        <taxon>Glomeromycetes</taxon>
        <taxon>Diversisporales</taxon>
        <taxon>Gigasporaceae</taxon>
        <taxon>Racocetra</taxon>
    </lineage>
</organism>
<name>A0A9N9K2G5_9GLOM</name>
<accession>A0A9N9K2G5</accession>
<feature type="coiled-coil region" evidence="1">
    <location>
        <begin position="19"/>
        <end position="53"/>
    </location>
</feature>